<feature type="region of interest" description="Disordered" evidence="1">
    <location>
        <begin position="104"/>
        <end position="178"/>
    </location>
</feature>
<keyword evidence="3" id="KW-1185">Reference proteome</keyword>
<accession>A0AAD4DAU5</accession>
<organism evidence="2 3">
    <name type="scientific">Linnemannia exigua</name>
    <dbReference type="NCBI Taxonomy" id="604196"/>
    <lineage>
        <taxon>Eukaryota</taxon>
        <taxon>Fungi</taxon>
        <taxon>Fungi incertae sedis</taxon>
        <taxon>Mucoromycota</taxon>
        <taxon>Mortierellomycotina</taxon>
        <taxon>Mortierellomycetes</taxon>
        <taxon>Mortierellales</taxon>
        <taxon>Mortierellaceae</taxon>
        <taxon>Linnemannia</taxon>
    </lineage>
</organism>
<feature type="compositionally biased region" description="Low complexity" evidence="1">
    <location>
        <begin position="234"/>
        <end position="245"/>
    </location>
</feature>
<feature type="compositionally biased region" description="Polar residues" evidence="1">
    <location>
        <begin position="210"/>
        <end position="223"/>
    </location>
</feature>
<proteinExistence type="predicted"/>
<evidence type="ECO:0000313" key="2">
    <source>
        <dbReference type="EMBL" id="KAG0273024.1"/>
    </source>
</evidence>
<gene>
    <name evidence="2" type="ORF">BGZ95_011168</name>
</gene>
<evidence type="ECO:0000256" key="1">
    <source>
        <dbReference type="SAM" id="MobiDB-lite"/>
    </source>
</evidence>
<sequence length="257" mass="29435">MSDIEMEDIEIDQPKQLTDRQMASLVSLWRLNHFRQAPLSSWTMLYSQRRPKRKSPMICFDTKMYKLLREQQDEEMKKKQVHQHQIWQHVQDRLAEHNQILEQEKAEESKKARRQQQKEAVEAAATMDEEDNEDTAAPIISAAMVDEDSSTVTSSASSSPDATPAKKRSIRWGLQNNQTKRFDKTLPITLVKVPSVDTRPSKSALKVRTSHTIQNNNNKQQQHASKKPSKINDTKASSSASSSKTPVPARKHAVDFF</sequence>
<name>A0AAD4DAU5_9FUNG</name>
<feature type="compositionally biased region" description="Low complexity" evidence="1">
    <location>
        <begin position="150"/>
        <end position="163"/>
    </location>
</feature>
<comment type="caution">
    <text evidence="2">The sequence shown here is derived from an EMBL/GenBank/DDBJ whole genome shotgun (WGS) entry which is preliminary data.</text>
</comment>
<dbReference type="EMBL" id="JAAAIL010000814">
    <property type="protein sequence ID" value="KAG0273024.1"/>
    <property type="molecule type" value="Genomic_DNA"/>
</dbReference>
<dbReference type="AlphaFoldDB" id="A0AAD4DAU5"/>
<dbReference type="Proteomes" id="UP001194580">
    <property type="component" value="Unassembled WGS sequence"/>
</dbReference>
<feature type="region of interest" description="Disordered" evidence="1">
    <location>
        <begin position="198"/>
        <end position="257"/>
    </location>
</feature>
<feature type="compositionally biased region" description="Basic and acidic residues" evidence="1">
    <location>
        <begin position="104"/>
        <end position="121"/>
    </location>
</feature>
<evidence type="ECO:0000313" key="3">
    <source>
        <dbReference type="Proteomes" id="UP001194580"/>
    </source>
</evidence>
<reference evidence="2" key="1">
    <citation type="journal article" date="2020" name="Fungal Divers.">
        <title>Resolving the Mortierellaceae phylogeny through synthesis of multi-gene phylogenetics and phylogenomics.</title>
        <authorList>
            <person name="Vandepol N."/>
            <person name="Liber J."/>
            <person name="Desiro A."/>
            <person name="Na H."/>
            <person name="Kennedy M."/>
            <person name="Barry K."/>
            <person name="Grigoriev I.V."/>
            <person name="Miller A.N."/>
            <person name="O'Donnell K."/>
            <person name="Stajich J.E."/>
            <person name="Bonito G."/>
        </authorList>
    </citation>
    <scope>NUCLEOTIDE SEQUENCE</scope>
    <source>
        <strain evidence="2">NRRL 28262</strain>
    </source>
</reference>
<protein>
    <submittedName>
        <fullName evidence="2">Uncharacterized protein</fullName>
    </submittedName>
</protein>